<protein>
    <recommendedName>
        <fullName evidence="5">DUF4460 domain-containing protein</fullName>
    </recommendedName>
</protein>
<dbReference type="InterPro" id="IPR028031">
    <property type="entry name" value="DUF4460"/>
</dbReference>
<dbReference type="PANTHER" id="PTHR31596">
    <property type="entry name" value="T-CELL ACTIVATION INHIBITOR, MITOCHONDRIAL"/>
    <property type="match status" value="1"/>
</dbReference>
<gene>
    <name evidence="3" type="ORF">WJX75_004677</name>
</gene>
<evidence type="ECO:0000313" key="3">
    <source>
        <dbReference type="EMBL" id="KAK9907490.1"/>
    </source>
</evidence>
<comment type="caution">
    <text evidence="3">The sequence shown here is derived from an EMBL/GenBank/DDBJ whole genome shotgun (WGS) entry which is preliminary data.</text>
</comment>
<dbReference type="EMBL" id="JALJOT010000009">
    <property type="protein sequence ID" value="KAK9907490.1"/>
    <property type="molecule type" value="Genomic_DNA"/>
</dbReference>
<proteinExistence type="predicted"/>
<name>A0ABR2YKU9_9CHLO</name>
<reference evidence="3 4" key="1">
    <citation type="journal article" date="2024" name="Nat. Commun.">
        <title>Phylogenomics reveals the evolutionary origins of lichenization in chlorophyte algae.</title>
        <authorList>
            <person name="Puginier C."/>
            <person name="Libourel C."/>
            <person name="Otte J."/>
            <person name="Skaloud P."/>
            <person name="Haon M."/>
            <person name="Grisel S."/>
            <person name="Petersen M."/>
            <person name="Berrin J.G."/>
            <person name="Delaux P.M."/>
            <person name="Dal Grande F."/>
            <person name="Keller J."/>
        </authorList>
    </citation>
    <scope>NUCLEOTIDE SEQUENCE [LARGE SCALE GENOMIC DNA]</scope>
    <source>
        <strain evidence="3 4">SAG 216-7</strain>
    </source>
</reference>
<dbReference type="InterPro" id="IPR027986">
    <property type="entry name" value="TCAIM"/>
</dbReference>
<sequence>MRCDLGLLRISCDYVFYSSQTGNSQPPLLKVQLRELYKRVHPDLFHDIPFARQANEHSFKLLQEYLDAAKKGGEVGRTAGVPFKFLFYLHKEQEGDLSEGLHEERADKGDLKRVDLVLPPPARLDAGAAEGTLPQATQRALGKLLTACGLIADFVGGADEGAAACLREFMPAAAELARQRQFTQRGPRHDISALRTALRLGRQVTVGFSPAVRAQGPGAQAEQLRKLAAALDRISHVQLAGVHVMLGDDYGVDPLGRLWLDADDTALFWSGYLLAVDISECHERQEAAARVRRMEASVAALLGLSMLYCMPSLRMKPEFLRFLERMAAAGSERGPIGGGREFGGVPLCVTSQPESPAVGSIEGDSQNDFSVDTSMGFLSAPVNATADQVYNFVMASGKGVAEILSRRKGQHQRAEDLRRAVERRLRLRRLSHDPAVSHERFCTACQRLLQNADTLLQFMDGLEVRVSKVNIVAPDGSHIDIAWDFEI</sequence>
<accession>A0ABR2YKU9</accession>
<keyword evidence="4" id="KW-1185">Reference proteome</keyword>
<dbReference type="Pfam" id="PF14687">
    <property type="entry name" value="DUF4460"/>
    <property type="match status" value="1"/>
</dbReference>
<dbReference type="PANTHER" id="PTHR31596:SF1">
    <property type="entry name" value="T-CELL ACTIVATION INHIBITOR, MITOCHONDRIAL"/>
    <property type="match status" value="1"/>
</dbReference>
<evidence type="ECO:0000259" key="2">
    <source>
        <dbReference type="Pfam" id="PF14688"/>
    </source>
</evidence>
<dbReference type="Proteomes" id="UP001491310">
    <property type="component" value="Unassembled WGS sequence"/>
</dbReference>
<evidence type="ECO:0000313" key="4">
    <source>
        <dbReference type="Proteomes" id="UP001491310"/>
    </source>
</evidence>
<dbReference type="Pfam" id="PF14688">
    <property type="entry name" value="DUF4461"/>
    <property type="match status" value="1"/>
</dbReference>
<dbReference type="InterPro" id="IPR027989">
    <property type="entry name" value="DUF4461"/>
</dbReference>
<feature type="domain" description="DUF4461" evidence="2">
    <location>
        <begin position="166"/>
        <end position="485"/>
    </location>
</feature>
<evidence type="ECO:0008006" key="5">
    <source>
        <dbReference type="Google" id="ProtNLM"/>
    </source>
</evidence>
<evidence type="ECO:0000259" key="1">
    <source>
        <dbReference type="Pfam" id="PF14687"/>
    </source>
</evidence>
<organism evidence="3 4">
    <name type="scientific">Coccomyxa subellipsoidea</name>
    <dbReference type="NCBI Taxonomy" id="248742"/>
    <lineage>
        <taxon>Eukaryota</taxon>
        <taxon>Viridiplantae</taxon>
        <taxon>Chlorophyta</taxon>
        <taxon>core chlorophytes</taxon>
        <taxon>Trebouxiophyceae</taxon>
        <taxon>Trebouxiophyceae incertae sedis</taxon>
        <taxon>Coccomyxaceae</taxon>
        <taxon>Coccomyxa</taxon>
    </lineage>
</organism>
<feature type="domain" description="DUF4460" evidence="1">
    <location>
        <begin position="29"/>
        <end position="94"/>
    </location>
</feature>